<name>A0ABS7EYW4_9PROT</name>
<dbReference type="Gene3D" id="1.20.1600.10">
    <property type="entry name" value="Outer membrane efflux proteins (OEP)"/>
    <property type="match status" value="1"/>
</dbReference>
<evidence type="ECO:0000313" key="2">
    <source>
        <dbReference type="EMBL" id="MBW8268548.1"/>
    </source>
</evidence>
<keyword evidence="3" id="KW-1185">Reference proteome</keyword>
<proteinExistence type="inferred from homology"/>
<dbReference type="EMBL" id="JAHZUY010000005">
    <property type="protein sequence ID" value="MBW8268548.1"/>
    <property type="molecule type" value="Genomic_DNA"/>
</dbReference>
<dbReference type="RefSeq" id="WP_220116057.1">
    <property type="nucleotide sequence ID" value="NZ_JAHZUY010000005.1"/>
</dbReference>
<comment type="caution">
    <text evidence="2">The sequence shown here is derived from an EMBL/GenBank/DDBJ whole genome shotgun (WGS) entry which is preliminary data.</text>
</comment>
<dbReference type="PANTHER" id="PTHR30203:SF24">
    <property type="entry name" value="BLR4935 PROTEIN"/>
    <property type="match status" value="1"/>
</dbReference>
<accession>A0ABS7EYW4</accession>
<dbReference type="Pfam" id="PF02321">
    <property type="entry name" value="OEP"/>
    <property type="match status" value="2"/>
</dbReference>
<protein>
    <submittedName>
        <fullName evidence="2">TolC family protein</fullName>
    </submittedName>
</protein>
<dbReference type="InterPro" id="IPR003423">
    <property type="entry name" value="OMP_efflux"/>
</dbReference>
<reference evidence="2 3" key="1">
    <citation type="submission" date="2021-08" db="EMBL/GenBank/DDBJ databases">
        <title>Caldovatus sediminis gen. nov., sp. nov., a moderately thermophilic bacterium isolated from a hot spring.</title>
        <authorList>
            <person name="Hu C.-J."/>
            <person name="Li W.-J."/>
            <person name="Xian W.-D."/>
        </authorList>
    </citation>
    <scope>NUCLEOTIDE SEQUENCE [LARGE SCALE GENOMIC DNA]</scope>
    <source>
        <strain evidence="2 3">SYSU G05006</strain>
    </source>
</reference>
<comment type="similarity">
    <text evidence="1">Belongs to the outer membrane factor (OMF) (TC 1.B.17) family.</text>
</comment>
<evidence type="ECO:0000313" key="3">
    <source>
        <dbReference type="Proteomes" id="UP001519924"/>
    </source>
</evidence>
<dbReference type="Proteomes" id="UP001519924">
    <property type="component" value="Unassembled WGS sequence"/>
</dbReference>
<dbReference type="InterPro" id="IPR010131">
    <property type="entry name" value="MdtP/NodT-like"/>
</dbReference>
<dbReference type="PANTHER" id="PTHR30203">
    <property type="entry name" value="OUTER MEMBRANE CATION EFFLUX PROTEIN"/>
    <property type="match status" value="1"/>
</dbReference>
<gene>
    <name evidence="2" type="ORF">K1J50_03515</name>
</gene>
<evidence type="ECO:0000256" key="1">
    <source>
        <dbReference type="ARBA" id="ARBA00007613"/>
    </source>
</evidence>
<dbReference type="SUPFAM" id="SSF56954">
    <property type="entry name" value="Outer membrane efflux proteins (OEP)"/>
    <property type="match status" value="1"/>
</dbReference>
<sequence length="428" mass="44728">MTLDEAERLLVERNLALVAARRGVDAARAQRLVAASPPPPQVSVGNTAGQVSEFGGRFSGWRLVSPTNNITLGLSVVVERGGKRELRTRFADEQIGVAEAQVLETVRGQVFQLRQAFLNALLARANLDVALSNRASLDRTEALLRRQVQAGQIPEGDLVRFQASRPAFEAEAAAAAQNYAAAAAALAALLAEDAAAAPGVPPAVPVRAPRAGTLAPVAIVPRGRLDVSAEAGVTREQLAEAAERRPDVVMALRSAAAAAANRALAEAGRARDVTLNGSLTRSRLPQDLTGMATASDQLGLSVSIPIFTARIVEGNIGVAAAQQAQAEAQARAALLAARADVATAWAAWEQARALRALYDSGALRRAEEAYAIAERAYLAGGRSLIEVLDALRTRNATRVAANQARQAALLALATLEQASGVSGLMPRP</sequence>
<organism evidence="2 3">
    <name type="scientific">Caldovatus aquaticus</name>
    <dbReference type="NCBI Taxonomy" id="2865671"/>
    <lineage>
        <taxon>Bacteria</taxon>
        <taxon>Pseudomonadati</taxon>
        <taxon>Pseudomonadota</taxon>
        <taxon>Alphaproteobacteria</taxon>
        <taxon>Acetobacterales</taxon>
        <taxon>Roseomonadaceae</taxon>
        <taxon>Caldovatus</taxon>
    </lineage>
</organism>